<sequence length="227" mass="25690">MIGVFGGTFDPVHNGHLRIALDVLDQLPLSCVHFIPCKTPVHRDKPMLAPEQRLHLLTLAIQDQVKFVADDRELRRESSSYMIDTLGSLRDEFPEQPLLLMIGADAFAQFDQWHRWQDILTQAHLVLMQRPGLNQSYAPESYSAVLAEELRQRMVGPAMDSPHKISGNLHQLLAKKSAGSIICVPVTQLEISASEIRKKLKMGQGIDYLLPESVQKEVLNQNYYQLI</sequence>
<dbReference type="SUPFAM" id="SSF52374">
    <property type="entry name" value="Nucleotidylyl transferase"/>
    <property type="match status" value="1"/>
</dbReference>
<reference evidence="9" key="1">
    <citation type="submission" date="2018-06" db="EMBL/GenBank/DDBJ databases">
        <authorList>
            <person name="Zhirakovskaya E."/>
        </authorList>
    </citation>
    <scope>NUCLEOTIDE SEQUENCE</scope>
</reference>
<dbReference type="GO" id="GO:0005524">
    <property type="term" value="F:ATP binding"/>
    <property type="evidence" value="ECO:0007669"/>
    <property type="project" value="UniProtKB-KW"/>
</dbReference>
<dbReference type="NCBIfam" id="NF000839">
    <property type="entry name" value="PRK00071.1-1"/>
    <property type="match status" value="1"/>
</dbReference>
<dbReference type="NCBIfam" id="TIGR00125">
    <property type="entry name" value="cyt_tran_rel"/>
    <property type="match status" value="1"/>
</dbReference>
<keyword evidence="7" id="KW-0520">NAD</keyword>
<dbReference type="NCBIfam" id="TIGR00482">
    <property type="entry name" value="nicotinate (nicotinamide) nucleotide adenylyltransferase"/>
    <property type="match status" value="1"/>
</dbReference>
<dbReference type="InterPro" id="IPR005248">
    <property type="entry name" value="NadD/NMNAT"/>
</dbReference>
<evidence type="ECO:0000256" key="3">
    <source>
        <dbReference type="ARBA" id="ARBA00022679"/>
    </source>
</evidence>
<evidence type="ECO:0000259" key="8">
    <source>
        <dbReference type="Pfam" id="PF01467"/>
    </source>
</evidence>
<dbReference type="Pfam" id="PF01467">
    <property type="entry name" value="CTP_transf_like"/>
    <property type="match status" value="1"/>
</dbReference>
<dbReference type="InterPro" id="IPR014729">
    <property type="entry name" value="Rossmann-like_a/b/a_fold"/>
</dbReference>
<feature type="domain" description="Cytidyltransferase-like" evidence="8">
    <location>
        <begin position="4"/>
        <end position="198"/>
    </location>
</feature>
<gene>
    <name evidence="9" type="ORF">MNBD_GAMMA12-2042</name>
</gene>
<dbReference type="UniPathway" id="UPA00253"/>
<evidence type="ECO:0000256" key="2">
    <source>
        <dbReference type="ARBA" id="ARBA00022642"/>
    </source>
</evidence>
<dbReference type="Gene3D" id="3.40.50.620">
    <property type="entry name" value="HUPs"/>
    <property type="match status" value="1"/>
</dbReference>
<dbReference type="EMBL" id="UOFL01000035">
    <property type="protein sequence ID" value="VAW72155.1"/>
    <property type="molecule type" value="Genomic_DNA"/>
</dbReference>
<dbReference type="PANTHER" id="PTHR39321:SF3">
    <property type="entry name" value="PHOSPHOPANTETHEINE ADENYLYLTRANSFERASE"/>
    <property type="match status" value="1"/>
</dbReference>
<dbReference type="PANTHER" id="PTHR39321">
    <property type="entry name" value="NICOTINATE-NUCLEOTIDE ADENYLYLTRANSFERASE-RELATED"/>
    <property type="match status" value="1"/>
</dbReference>
<keyword evidence="6" id="KW-0067">ATP-binding</keyword>
<dbReference type="GO" id="GO:0004515">
    <property type="term" value="F:nicotinate-nucleotide adenylyltransferase activity"/>
    <property type="evidence" value="ECO:0007669"/>
    <property type="project" value="UniProtKB-EC"/>
</dbReference>
<accession>A0A3B0XV00</accession>
<evidence type="ECO:0000256" key="4">
    <source>
        <dbReference type="ARBA" id="ARBA00022695"/>
    </source>
</evidence>
<dbReference type="HAMAP" id="MF_00244">
    <property type="entry name" value="NaMN_adenylyltr"/>
    <property type="match status" value="1"/>
</dbReference>
<dbReference type="NCBIfam" id="NF000840">
    <property type="entry name" value="PRK00071.1-3"/>
    <property type="match status" value="1"/>
</dbReference>
<evidence type="ECO:0000313" key="9">
    <source>
        <dbReference type="EMBL" id="VAW72155.1"/>
    </source>
</evidence>
<keyword evidence="4 9" id="KW-0548">Nucleotidyltransferase</keyword>
<comment type="pathway">
    <text evidence="1">Cofactor biosynthesis; NAD(+) biosynthesis.</text>
</comment>
<protein>
    <submittedName>
        <fullName evidence="9">Nicotinate-nucleotide adenylyltransferase</fullName>
        <ecNumber evidence="9">2.7.7.18</ecNumber>
    </submittedName>
</protein>
<dbReference type="EC" id="2.7.7.18" evidence="9"/>
<keyword evidence="3 9" id="KW-0808">Transferase</keyword>
<keyword evidence="5" id="KW-0547">Nucleotide-binding</keyword>
<keyword evidence="2" id="KW-0662">Pyridine nucleotide biosynthesis</keyword>
<dbReference type="CDD" id="cd02165">
    <property type="entry name" value="NMNAT"/>
    <property type="match status" value="1"/>
</dbReference>
<evidence type="ECO:0000256" key="6">
    <source>
        <dbReference type="ARBA" id="ARBA00022840"/>
    </source>
</evidence>
<dbReference type="AlphaFoldDB" id="A0A3B0XV00"/>
<dbReference type="GO" id="GO:0009435">
    <property type="term" value="P:NAD+ biosynthetic process"/>
    <property type="evidence" value="ECO:0007669"/>
    <property type="project" value="UniProtKB-UniPathway"/>
</dbReference>
<evidence type="ECO:0000256" key="5">
    <source>
        <dbReference type="ARBA" id="ARBA00022741"/>
    </source>
</evidence>
<proteinExistence type="inferred from homology"/>
<dbReference type="InterPro" id="IPR004821">
    <property type="entry name" value="Cyt_trans-like"/>
</dbReference>
<evidence type="ECO:0000256" key="1">
    <source>
        <dbReference type="ARBA" id="ARBA00004790"/>
    </source>
</evidence>
<organism evidence="9">
    <name type="scientific">hydrothermal vent metagenome</name>
    <dbReference type="NCBI Taxonomy" id="652676"/>
    <lineage>
        <taxon>unclassified sequences</taxon>
        <taxon>metagenomes</taxon>
        <taxon>ecological metagenomes</taxon>
    </lineage>
</organism>
<name>A0A3B0XV00_9ZZZZ</name>
<evidence type="ECO:0000256" key="7">
    <source>
        <dbReference type="ARBA" id="ARBA00023027"/>
    </source>
</evidence>